<proteinExistence type="predicted"/>
<evidence type="ECO:0000256" key="3">
    <source>
        <dbReference type="ARBA" id="ARBA00023004"/>
    </source>
</evidence>
<evidence type="ECO:0000256" key="5">
    <source>
        <dbReference type="SAM" id="SignalP"/>
    </source>
</evidence>
<feature type="chain" id="PRO_5046100390" description="Cytochrome c domain-containing protein" evidence="5">
    <location>
        <begin position="18"/>
        <end position="152"/>
    </location>
</feature>
<protein>
    <recommendedName>
        <fullName evidence="6">Cytochrome c domain-containing protein</fullName>
    </recommendedName>
</protein>
<feature type="signal peptide" evidence="5">
    <location>
        <begin position="1"/>
        <end position="17"/>
    </location>
</feature>
<feature type="domain" description="Cytochrome c" evidence="6">
    <location>
        <begin position="25"/>
        <end position="115"/>
    </location>
</feature>
<keyword evidence="8" id="KW-1185">Reference proteome</keyword>
<evidence type="ECO:0000256" key="2">
    <source>
        <dbReference type="ARBA" id="ARBA00022723"/>
    </source>
</evidence>
<dbReference type="Pfam" id="PF00034">
    <property type="entry name" value="Cytochrom_C"/>
    <property type="match status" value="1"/>
</dbReference>
<evidence type="ECO:0000256" key="4">
    <source>
        <dbReference type="PROSITE-ProRule" id="PRU00433"/>
    </source>
</evidence>
<comment type="caution">
    <text evidence="7">The sequence shown here is derived from an EMBL/GenBank/DDBJ whole genome shotgun (WGS) entry which is preliminary data.</text>
</comment>
<dbReference type="Proteomes" id="UP001476282">
    <property type="component" value="Unassembled WGS sequence"/>
</dbReference>
<evidence type="ECO:0000313" key="8">
    <source>
        <dbReference type="Proteomes" id="UP001476282"/>
    </source>
</evidence>
<dbReference type="EMBL" id="BAABRI010000001">
    <property type="protein sequence ID" value="GAA5480820.1"/>
    <property type="molecule type" value="Genomic_DNA"/>
</dbReference>
<accession>A0ABP9UHZ5</accession>
<keyword evidence="2 4" id="KW-0479">Metal-binding</keyword>
<sequence>MTRILIPLLATLGLAAAQDDAAKAKLMETGKTAFATCMACHGPDGTGLPVGDKKMAPSLAGSPIATGKPDIFAGVILKGIAKETQDYMGVMAPLEATFQTDEMLAAIMTYVRSSFGNDAGMVTPEQAKEYRAKWADKKEPLKRADIEEMEKK</sequence>
<gene>
    <name evidence="7" type="ORF">Hsar01_00024</name>
</gene>
<dbReference type="PANTHER" id="PTHR35008:SF8">
    <property type="entry name" value="ALCOHOL DEHYDROGENASE CYTOCHROME C SUBUNIT"/>
    <property type="match status" value="1"/>
</dbReference>
<dbReference type="InterPro" id="IPR009056">
    <property type="entry name" value="Cyt_c-like_dom"/>
</dbReference>
<reference evidence="7 8" key="1">
    <citation type="submission" date="2024-02" db="EMBL/GenBank/DDBJ databases">
        <title>Haloferula sargassicola NBRC 104335.</title>
        <authorList>
            <person name="Ichikawa N."/>
            <person name="Katano-Makiyama Y."/>
            <person name="Hidaka K."/>
        </authorList>
    </citation>
    <scope>NUCLEOTIDE SEQUENCE [LARGE SCALE GENOMIC DNA]</scope>
    <source>
        <strain evidence="7 8">NBRC 104335</strain>
    </source>
</reference>
<dbReference type="PANTHER" id="PTHR35008">
    <property type="entry name" value="BLL4482 PROTEIN-RELATED"/>
    <property type="match status" value="1"/>
</dbReference>
<dbReference type="PROSITE" id="PS51007">
    <property type="entry name" value="CYTC"/>
    <property type="match status" value="1"/>
</dbReference>
<evidence type="ECO:0000313" key="7">
    <source>
        <dbReference type="EMBL" id="GAA5480820.1"/>
    </source>
</evidence>
<evidence type="ECO:0000259" key="6">
    <source>
        <dbReference type="PROSITE" id="PS51007"/>
    </source>
</evidence>
<keyword evidence="5" id="KW-0732">Signal</keyword>
<keyword evidence="1 4" id="KW-0349">Heme</keyword>
<dbReference type="Gene3D" id="1.10.760.10">
    <property type="entry name" value="Cytochrome c-like domain"/>
    <property type="match status" value="1"/>
</dbReference>
<dbReference type="InterPro" id="IPR036909">
    <property type="entry name" value="Cyt_c-like_dom_sf"/>
</dbReference>
<dbReference type="SUPFAM" id="SSF46626">
    <property type="entry name" value="Cytochrome c"/>
    <property type="match status" value="1"/>
</dbReference>
<keyword evidence="3 4" id="KW-0408">Iron</keyword>
<name>A0ABP9UHZ5_9BACT</name>
<evidence type="ECO:0000256" key="1">
    <source>
        <dbReference type="ARBA" id="ARBA00022617"/>
    </source>
</evidence>
<organism evidence="7 8">
    <name type="scientific">Haloferula sargassicola</name>
    <dbReference type="NCBI Taxonomy" id="490096"/>
    <lineage>
        <taxon>Bacteria</taxon>
        <taxon>Pseudomonadati</taxon>
        <taxon>Verrucomicrobiota</taxon>
        <taxon>Verrucomicrobiia</taxon>
        <taxon>Verrucomicrobiales</taxon>
        <taxon>Verrucomicrobiaceae</taxon>
        <taxon>Haloferula</taxon>
    </lineage>
</organism>
<dbReference type="RefSeq" id="WP_353564979.1">
    <property type="nucleotide sequence ID" value="NZ_BAABRI010000001.1"/>
</dbReference>
<dbReference type="InterPro" id="IPR051459">
    <property type="entry name" value="Cytochrome_c-type_DH"/>
</dbReference>